<sequence>MLSVYLYSNSNEVHNLELLDNESENATIICPHPMAADAIRSKMSDPSRVEVITISKFSSDLLGEIDPELVAKRKADLLGQLATIWKKKLSSFSADSFFDSFNLFTELRGYTLDFEMVKEVLPFYDEAIQKSLPVYWMYLEQLELVDEHKANEILTHHLKEGDVEKKEKTYIFWGFNHINSGQIDFINALGIRNKVYIPFSKEVFKQSRGFDWIRWFRADELDEEVVEFKKSVESYFFPKKRLASKLLEIEQDNKISEILLGEKKVSLDSCLEASVISSNFRTNADLFSSYNKRIFDKVEKFVGEEVSSEELLAFIDESLNTCLKREFERKDFRLIKVYKLLKDVLSDYVALSSDNEVIKFYDIQVIREIIQLNFPRDYFIPIGSDQTKCPIFGLNELENCGTTKSPIFVVSEDYQGVKKGGSRYQEDVIKFLSALGPIQRPELEFLIVREKFRELINESGFRFCLQEGLMDSDRNWNDFLKGIEFSEIELSSPKEIVKKDFLNQKFSSFTGKVSASKLQSYLDCPRKFYYSFIDRKEIEVSNSKEIRPNEIGSLEHEVIEAYFKKSKIWDEPIFKEVVENTYAEFIKENRKHLNDMKEKLSLYEIYNYSESGIKFVLNILDNLPGSTVEFETSLAEGSDVSGRIDCLIKYEDKFVILDFKRSGFSIPTKSDIEKFNKIQLPFYLNYFGGDLSSVIFWGFVNLSEPEASLVINGGHDLSKELMSNVGLSSSSRKSGFDQISDWFEDYSDFEKEAIGNLFKESEWKANPRKDDVCTFCSVSNLCTRGSNQ</sequence>
<evidence type="ECO:0000259" key="1">
    <source>
        <dbReference type="Pfam" id="PF12705"/>
    </source>
</evidence>
<dbReference type="EMBL" id="MAAO01000004">
    <property type="protein sequence ID" value="OUR98931.1"/>
    <property type="molecule type" value="Genomic_DNA"/>
</dbReference>
<dbReference type="Proteomes" id="UP000196531">
    <property type="component" value="Unassembled WGS sequence"/>
</dbReference>
<name>A0A1Y5FBE8_9BACT</name>
<reference evidence="3" key="1">
    <citation type="journal article" date="2017" name="Proc. Natl. Acad. Sci. U.S.A.">
        <title>Simulation of Deepwater Horizon oil plume reveals substrate specialization within a complex community of hydrocarbon-degraders.</title>
        <authorList>
            <person name="Hu P."/>
            <person name="Dubinsky E.A."/>
            <person name="Probst A.J."/>
            <person name="Wang J."/>
            <person name="Sieber C.M.K."/>
            <person name="Tom L.M."/>
            <person name="Gardinali P."/>
            <person name="Banfield J.F."/>
            <person name="Atlas R.M."/>
            <person name="Andersen G.L."/>
        </authorList>
    </citation>
    <scope>NUCLEOTIDE SEQUENCE [LARGE SCALE GENOMIC DNA]</scope>
</reference>
<organism evidence="2 3">
    <name type="scientific">Halobacteriovorax marinus</name>
    <dbReference type="NCBI Taxonomy" id="97084"/>
    <lineage>
        <taxon>Bacteria</taxon>
        <taxon>Pseudomonadati</taxon>
        <taxon>Bdellovibrionota</taxon>
        <taxon>Bacteriovoracia</taxon>
        <taxon>Bacteriovoracales</taxon>
        <taxon>Halobacteriovoraceae</taxon>
        <taxon>Halobacteriovorax</taxon>
    </lineage>
</organism>
<dbReference type="Gene3D" id="3.90.320.10">
    <property type="match status" value="1"/>
</dbReference>
<dbReference type="Pfam" id="PF12705">
    <property type="entry name" value="PDDEXK_1"/>
    <property type="match status" value="1"/>
</dbReference>
<gene>
    <name evidence="2" type="ORF">A9Q84_05835</name>
</gene>
<comment type="caution">
    <text evidence="2">The sequence shown here is derived from an EMBL/GenBank/DDBJ whole genome shotgun (WGS) entry which is preliminary data.</text>
</comment>
<dbReference type="InterPro" id="IPR038726">
    <property type="entry name" value="PDDEXK_AddAB-type"/>
</dbReference>
<proteinExistence type="predicted"/>
<evidence type="ECO:0000313" key="3">
    <source>
        <dbReference type="Proteomes" id="UP000196531"/>
    </source>
</evidence>
<feature type="domain" description="PD-(D/E)XK endonuclease-like" evidence="1">
    <location>
        <begin position="513"/>
        <end position="782"/>
    </location>
</feature>
<dbReference type="AlphaFoldDB" id="A0A1Y5FBE8"/>
<dbReference type="InterPro" id="IPR011604">
    <property type="entry name" value="PDDEXK-like_dom_sf"/>
</dbReference>
<protein>
    <recommendedName>
        <fullName evidence="1">PD-(D/E)XK endonuclease-like domain-containing protein</fullName>
    </recommendedName>
</protein>
<accession>A0A1Y5FBE8</accession>
<evidence type="ECO:0000313" key="2">
    <source>
        <dbReference type="EMBL" id="OUR98931.1"/>
    </source>
</evidence>